<evidence type="ECO:0000313" key="4">
    <source>
        <dbReference type="Proteomes" id="UP000503278"/>
    </source>
</evidence>
<name>A0A7L5DX66_9SPHI</name>
<sequence>MKKFILIAFMACNSLATLAQNHWSEVPYLTQSLSDKAIKEVLVSTEGGSIQVSGVEPSQARIEVYVVPNNNQDLTQEELKQRMEEYYTLRITDNNHELHAKAERKHDNTDWRKSVSIGFKIYVPQMVATNLTTAGGSIHLTNLTGEQNFVTSGGSLHVNQVIGKIKGSTSGGSIHVTNSQQYIELTTSGGSITASNCTGTIKLATSGGSLKLNQLKGDIDASTSGGSVNGDDISGKLLASTSGGSIDLTALACNLEGATSSGSIHVQMREMGKYIKLNTSAGHIDVQLPQQKGLDLNLKGSRVNAAINGSFDGRQEKDRIEGKLNGGGALIEAYASNGSVNVKFD</sequence>
<dbReference type="PANTHER" id="PTHR34094">
    <property type="match status" value="1"/>
</dbReference>
<feature type="chain" id="PRO_5029776224" evidence="1">
    <location>
        <begin position="20"/>
        <end position="345"/>
    </location>
</feature>
<dbReference type="InterPro" id="IPR025164">
    <property type="entry name" value="Toastrack_DUF4097"/>
</dbReference>
<dbReference type="RefSeq" id="WP_169606700.1">
    <property type="nucleotide sequence ID" value="NZ_CP051682.1"/>
</dbReference>
<accession>A0A7L5DX66</accession>
<feature type="domain" description="DUF4097" evidence="2">
    <location>
        <begin position="170"/>
        <end position="342"/>
    </location>
</feature>
<dbReference type="Pfam" id="PF13349">
    <property type="entry name" value="DUF4097"/>
    <property type="match status" value="1"/>
</dbReference>
<keyword evidence="4" id="KW-1185">Reference proteome</keyword>
<dbReference type="PANTHER" id="PTHR34094:SF1">
    <property type="entry name" value="PROTEIN FAM185A"/>
    <property type="match status" value="1"/>
</dbReference>
<evidence type="ECO:0000313" key="3">
    <source>
        <dbReference type="EMBL" id="QJD95692.1"/>
    </source>
</evidence>
<dbReference type="KEGG" id="mrob:HH214_07315"/>
<dbReference type="EMBL" id="CP051682">
    <property type="protein sequence ID" value="QJD95692.1"/>
    <property type="molecule type" value="Genomic_DNA"/>
</dbReference>
<dbReference type="AlphaFoldDB" id="A0A7L5DX66"/>
<feature type="signal peptide" evidence="1">
    <location>
        <begin position="1"/>
        <end position="19"/>
    </location>
</feature>
<proteinExistence type="predicted"/>
<keyword evidence="1" id="KW-0732">Signal</keyword>
<organism evidence="3 4">
    <name type="scientific">Mucilaginibacter robiniae</name>
    <dbReference type="NCBI Taxonomy" id="2728022"/>
    <lineage>
        <taxon>Bacteria</taxon>
        <taxon>Pseudomonadati</taxon>
        <taxon>Bacteroidota</taxon>
        <taxon>Sphingobacteriia</taxon>
        <taxon>Sphingobacteriales</taxon>
        <taxon>Sphingobacteriaceae</taxon>
        <taxon>Mucilaginibacter</taxon>
    </lineage>
</organism>
<dbReference type="Proteomes" id="UP000503278">
    <property type="component" value="Chromosome"/>
</dbReference>
<evidence type="ECO:0000256" key="1">
    <source>
        <dbReference type="SAM" id="SignalP"/>
    </source>
</evidence>
<gene>
    <name evidence="3" type="ORF">HH214_07315</name>
</gene>
<evidence type="ECO:0000259" key="2">
    <source>
        <dbReference type="Pfam" id="PF13349"/>
    </source>
</evidence>
<protein>
    <submittedName>
        <fullName evidence="3">DUF4097 domain-containing protein</fullName>
    </submittedName>
</protein>
<reference evidence="3 4" key="1">
    <citation type="submission" date="2020-04" db="EMBL/GenBank/DDBJ databases">
        <title>Genome sequencing of novel species.</title>
        <authorList>
            <person name="Heo J."/>
            <person name="Kim S.-J."/>
            <person name="Kim J.-S."/>
            <person name="Hong S.-B."/>
            <person name="Kwon S.-W."/>
        </authorList>
    </citation>
    <scope>NUCLEOTIDE SEQUENCE [LARGE SCALE GENOMIC DNA]</scope>
    <source>
        <strain evidence="3 4">F39-2</strain>
    </source>
</reference>